<dbReference type="AlphaFoldDB" id="A0A8H6ML43"/>
<sequence>MSFSNTSTGDKPADPYKATNKQNDVSLKDKVEDLVNFANKSKFGMMTTRDAKSGALVSRCMALAATENGGIDLLFHTNTESHKTDEIDSDPHINIAFYNSSGDWASISGLSSVITDRALVKKHYSSALKAWLGDLGDGKHDGSENDPRIGVIRVKTVSATYAISNSNIIGRVAQVAEGIVTGSPAQVNKLREISSQEVEQYRSTASS</sequence>
<keyword evidence="4" id="KW-1185">Reference proteome</keyword>
<comment type="caution">
    <text evidence="3">The sequence shown here is derived from an EMBL/GenBank/DDBJ whole genome shotgun (WGS) entry which is preliminary data.</text>
</comment>
<name>A0A8H6ML43_9PEZI</name>
<dbReference type="SUPFAM" id="SSF50475">
    <property type="entry name" value="FMN-binding split barrel"/>
    <property type="match status" value="1"/>
</dbReference>
<dbReference type="Gene3D" id="2.30.110.10">
    <property type="entry name" value="Electron Transport, Fmn-binding Protein, Chain A"/>
    <property type="match status" value="1"/>
</dbReference>
<dbReference type="InterPro" id="IPR012349">
    <property type="entry name" value="Split_barrel_FMN-bd"/>
</dbReference>
<feature type="domain" description="General stress protein FMN-binding split barrel" evidence="2">
    <location>
        <begin position="29"/>
        <end position="183"/>
    </location>
</feature>
<evidence type="ECO:0000313" key="4">
    <source>
        <dbReference type="Proteomes" id="UP000652219"/>
    </source>
</evidence>
<dbReference type="PANTHER" id="PTHR34818:SF1">
    <property type="entry name" value="PROTEIN BLI-3"/>
    <property type="match status" value="1"/>
</dbReference>
<evidence type="ECO:0000259" key="2">
    <source>
        <dbReference type="Pfam" id="PF16242"/>
    </source>
</evidence>
<dbReference type="EMBL" id="WIGN01000392">
    <property type="protein sequence ID" value="KAF6795354.1"/>
    <property type="molecule type" value="Genomic_DNA"/>
</dbReference>
<accession>A0A8H6ML43</accession>
<reference evidence="3 4" key="1">
    <citation type="journal article" date="2020" name="Phytopathology">
        <title>Genome Sequence Resources of Colletotrichum truncatum, C. plurivorum, C. musicola, and C. sojae: Four Species Pathogenic to Soybean (Glycine max).</title>
        <authorList>
            <person name="Rogerio F."/>
            <person name="Boufleur T.R."/>
            <person name="Ciampi-Guillardi M."/>
            <person name="Sukno S.A."/>
            <person name="Thon M.R."/>
            <person name="Massola Junior N.S."/>
            <person name="Baroncelli R."/>
        </authorList>
    </citation>
    <scope>NUCLEOTIDE SEQUENCE [LARGE SCALE GENOMIC DNA]</scope>
    <source>
        <strain evidence="3 4">LFN0009</strain>
    </source>
</reference>
<organism evidence="3 4">
    <name type="scientific">Colletotrichum sojae</name>
    <dbReference type="NCBI Taxonomy" id="2175907"/>
    <lineage>
        <taxon>Eukaryota</taxon>
        <taxon>Fungi</taxon>
        <taxon>Dikarya</taxon>
        <taxon>Ascomycota</taxon>
        <taxon>Pezizomycotina</taxon>
        <taxon>Sordariomycetes</taxon>
        <taxon>Hypocreomycetidae</taxon>
        <taxon>Glomerellales</taxon>
        <taxon>Glomerellaceae</taxon>
        <taxon>Colletotrichum</taxon>
        <taxon>Colletotrichum orchidearum species complex</taxon>
    </lineage>
</organism>
<proteinExistence type="predicted"/>
<evidence type="ECO:0000256" key="1">
    <source>
        <dbReference type="SAM" id="MobiDB-lite"/>
    </source>
</evidence>
<evidence type="ECO:0000313" key="3">
    <source>
        <dbReference type="EMBL" id="KAF6795354.1"/>
    </source>
</evidence>
<protein>
    <submittedName>
        <fullName evidence="3">Protein bli-3</fullName>
    </submittedName>
</protein>
<dbReference type="InterPro" id="IPR038725">
    <property type="entry name" value="YdaG_split_barrel_FMN-bd"/>
</dbReference>
<dbReference type="InterPro" id="IPR052917">
    <property type="entry name" value="Stress-Dev_Protein"/>
</dbReference>
<feature type="region of interest" description="Disordered" evidence="1">
    <location>
        <begin position="1"/>
        <end position="23"/>
    </location>
</feature>
<gene>
    <name evidence="3" type="ORF">CSOJ01_13478</name>
</gene>
<dbReference type="PANTHER" id="PTHR34818">
    <property type="entry name" value="PROTEIN BLI-3"/>
    <property type="match status" value="1"/>
</dbReference>
<dbReference type="Proteomes" id="UP000652219">
    <property type="component" value="Unassembled WGS sequence"/>
</dbReference>
<dbReference type="Pfam" id="PF16242">
    <property type="entry name" value="Pyrid_ox_like"/>
    <property type="match status" value="1"/>
</dbReference>